<organism evidence="2 3">
    <name type="scientific">Shewanella violacea (strain JCM 10179 / CIP 106290 / LMG 19151 / DSS12)</name>
    <dbReference type="NCBI Taxonomy" id="637905"/>
    <lineage>
        <taxon>Bacteria</taxon>
        <taxon>Pseudomonadati</taxon>
        <taxon>Pseudomonadota</taxon>
        <taxon>Gammaproteobacteria</taxon>
        <taxon>Alteromonadales</taxon>
        <taxon>Shewanellaceae</taxon>
        <taxon>Shewanella</taxon>
    </lineage>
</organism>
<dbReference type="Pfam" id="PF08534">
    <property type="entry name" value="Redoxin"/>
    <property type="match status" value="1"/>
</dbReference>
<dbReference type="KEGG" id="svo:SVI_0736"/>
<keyword evidence="3" id="KW-1185">Reference proteome</keyword>
<dbReference type="SUPFAM" id="SSF52833">
    <property type="entry name" value="Thioredoxin-like"/>
    <property type="match status" value="1"/>
</dbReference>
<dbReference type="OrthoDB" id="6119231at2"/>
<evidence type="ECO:0000259" key="1">
    <source>
        <dbReference type="Pfam" id="PF08534"/>
    </source>
</evidence>
<protein>
    <recommendedName>
        <fullName evidence="1">Redoxin domain-containing protein</fullName>
    </recommendedName>
</protein>
<dbReference type="InterPro" id="IPR036249">
    <property type="entry name" value="Thioredoxin-like_sf"/>
</dbReference>
<accession>D4ZGA8</accession>
<dbReference type="EMBL" id="AP011177">
    <property type="protein sequence ID" value="BAJ00707.1"/>
    <property type="molecule type" value="Genomic_DNA"/>
</dbReference>
<sequence length="343" mass="38513">MMIMKNLSMNKSAARTKAYLALALILLAVFFRAEAGESPVLLLENIKTFDGQSLVLQDSKLTHLIFQDIWSSYEGQGEEARIAALPKAFVKNSQQVWVQPEINVTESQLAEFQRYYPQVKPLVLDRGYRLMRSQGGWSLPLHVILKDGKKVFSGSGEEFDALASKHFSTQVALNQWLQLRTDDLPSMLVTGAEKSKSVSFTINEAAKPGYHKPEKGDRAPVFIAKTMAGNTVSLLGLSNNKPLSLVFLDSLCPMPHFPGCEAQIEQLSHLVTKDDSREWLGVVSSFYVDEKIVQQFRDKFQLKLPLIFDTDNQIYQSYGVHASPYQIDISRDGNIRSRGSEVH</sequence>
<evidence type="ECO:0000313" key="2">
    <source>
        <dbReference type="EMBL" id="BAJ00707.1"/>
    </source>
</evidence>
<name>D4ZGA8_SHEVD</name>
<dbReference type="HOGENOM" id="CLU_808659_0_0_6"/>
<evidence type="ECO:0000313" key="3">
    <source>
        <dbReference type="Proteomes" id="UP000002350"/>
    </source>
</evidence>
<dbReference type="eggNOG" id="ENOG503348Y">
    <property type="taxonomic scope" value="Bacteria"/>
</dbReference>
<dbReference type="Gene3D" id="3.40.30.10">
    <property type="entry name" value="Glutaredoxin"/>
    <property type="match status" value="1"/>
</dbReference>
<reference evidence="3" key="1">
    <citation type="journal article" date="2010" name="Mol. Biosyst.">
        <title>Complete genome sequence and comparative analysis of Shewanella violacea, a psychrophilic and piezophilic bacterium from deep sea floor sediments.</title>
        <authorList>
            <person name="Aono E."/>
            <person name="Baba T."/>
            <person name="Ara T."/>
            <person name="Nishi T."/>
            <person name="Nakamichi T."/>
            <person name="Inamoto E."/>
            <person name="Toyonaga H."/>
            <person name="Hasegawa M."/>
            <person name="Takai Y."/>
            <person name="Okumura Y."/>
            <person name="Baba M."/>
            <person name="Tomita M."/>
            <person name="Kato C."/>
            <person name="Oshima T."/>
            <person name="Nakasone K."/>
            <person name="Mori H."/>
        </authorList>
    </citation>
    <scope>NUCLEOTIDE SEQUENCE [LARGE SCALE GENOMIC DNA]</scope>
    <source>
        <strain evidence="3">JCM 10179 / CIP 106290 / LMG 19151 / DSS12</strain>
    </source>
</reference>
<gene>
    <name evidence="2" type="ordered locus">SVI_0736</name>
</gene>
<feature type="domain" description="Redoxin" evidence="1">
    <location>
        <begin position="215"/>
        <end position="341"/>
    </location>
</feature>
<proteinExistence type="predicted"/>
<dbReference type="GO" id="GO:0016491">
    <property type="term" value="F:oxidoreductase activity"/>
    <property type="evidence" value="ECO:0007669"/>
    <property type="project" value="InterPro"/>
</dbReference>
<dbReference type="STRING" id="637905.SVI_0736"/>
<dbReference type="InterPro" id="IPR013740">
    <property type="entry name" value="Redoxin"/>
</dbReference>
<dbReference type="Proteomes" id="UP000002350">
    <property type="component" value="Chromosome"/>
</dbReference>
<dbReference type="AlphaFoldDB" id="D4ZGA8"/>